<evidence type="ECO:0000313" key="3">
    <source>
        <dbReference type="EMBL" id="KAG0147739.1"/>
    </source>
</evidence>
<dbReference type="InterPro" id="IPR057194">
    <property type="entry name" value="DUF7872"/>
</dbReference>
<dbReference type="AlphaFoldDB" id="A0A9P6NP76"/>
<proteinExistence type="predicted"/>
<accession>A0A9P6NP76</accession>
<protein>
    <recommendedName>
        <fullName evidence="2">DUF7872 domain-containing protein</fullName>
    </recommendedName>
</protein>
<name>A0A9P6NP76_9BASI</name>
<evidence type="ECO:0000259" key="2">
    <source>
        <dbReference type="Pfam" id="PF25278"/>
    </source>
</evidence>
<keyword evidence="4" id="KW-1185">Reference proteome</keyword>
<dbReference type="Proteomes" id="UP000886653">
    <property type="component" value="Unassembled WGS sequence"/>
</dbReference>
<dbReference type="PANTHER" id="PTHR33339">
    <property type="entry name" value="LYSM DOMAIN-CONTAINING PROTEIN"/>
    <property type="match status" value="1"/>
</dbReference>
<dbReference type="PANTHER" id="PTHR33339:SF1">
    <property type="entry name" value="LYSM DOMAIN-CONTAINING PROTEIN"/>
    <property type="match status" value="1"/>
</dbReference>
<dbReference type="EMBL" id="MU167244">
    <property type="protein sequence ID" value="KAG0147739.1"/>
    <property type="molecule type" value="Genomic_DNA"/>
</dbReference>
<feature type="signal peptide" evidence="1">
    <location>
        <begin position="1"/>
        <end position="28"/>
    </location>
</feature>
<comment type="caution">
    <text evidence="3">The sequence shown here is derived from an EMBL/GenBank/DDBJ whole genome shotgun (WGS) entry which is preliminary data.</text>
</comment>
<evidence type="ECO:0000313" key="4">
    <source>
        <dbReference type="Proteomes" id="UP000886653"/>
    </source>
</evidence>
<sequence>MARTRSSKLSHSILGLVIWISFTSLLNADISSNSTLPSPSPPLVGKELQVARTNCTKQRLTQTLWNKLDLDDYMKKFEGGKTLSLVAYADQVNMTNFVCGIGAPCDAGQLCSSAMPPDWYILVGTQNWNQLMNDLYTSLAYGFGTVQDIAPSMITDLVPERTNLPVESATWLGMVAAVSGTFPAIMFPGVGLWVWVWLQGILYTTASEIWFYQNVIRAPPDVVSGYTKWTNFAWMLANMQDKAQEKISNYTQNVLKAGISQEDGMFGVLKGGKFLERPLKRPQFEIQTSFENIVRLKLLAAILRSQNVYITRGSDPCTYSGPAGAFNKSGVLSYCGKDHVMMNIVQAKGSHTKMKLFGAGLIESKYGFTTGFLTNAAWNCQVKYGRYGYDPYSNTTLPSDVNSDCLFNLPVCDCTSKEISQKRAKGMRTTKACHEAGVPIYHNDSL</sequence>
<dbReference type="Pfam" id="PF25278">
    <property type="entry name" value="DUF7872"/>
    <property type="match status" value="1"/>
</dbReference>
<organism evidence="3 4">
    <name type="scientific">Cronartium quercuum f. sp. fusiforme G11</name>
    <dbReference type="NCBI Taxonomy" id="708437"/>
    <lineage>
        <taxon>Eukaryota</taxon>
        <taxon>Fungi</taxon>
        <taxon>Dikarya</taxon>
        <taxon>Basidiomycota</taxon>
        <taxon>Pucciniomycotina</taxon>
        <taxon>Pucciniomycetes</taxon>
        <taxon>Pucciniales</taxon>
        <taxon>Coleosporiaceae</taxon>
        <taxon>Cronartium</taxon>
    </lineage>
</organism>
<keyword evidence="1" id="KW-0732">Signal</keyword>
<dbReference type="OrthoDB" id="2501761at2759"/>
<gene>
    <name evidence="3" type="ORF">CROQUDRAFT_61356</name>
</gene>
<feature type="domain" description="DUF7872" evidence="2">
    <location>
        <begin position="220"/>
        <end position="440"/>
    </location>
</feature>
<evidence type="ECO:0000256" key="1">
    <source>
        <dbReference type="SAM" id="SignalP"/>
    </source>
</evidence>
<reference evidence="3" key="1">
    <citation type="submission" date="2013-11" db="EMBL/GenBank/DDBJ databases">
        <title>Genome sequence of the fusiform rust pathogen reveals effectors for host alternation and coevolution with pine.</title>
        <authorList>
            <consortium name="DOE Joint Genome Institute"/>
            <person name="Smith K."/>
            <person name="Pendleton A."/>
            <person name="Kubisiak T."/>
            <person name="Anderson C."/>
            <person name="Salamov A."/>
            <person name="Aerts A."/>
            <person name="Riley R."/>
            <person name="Clum A."/>
            <person name="Lindquist E."/>
            <person name="Ence D."/>
            <person name="Campbell M."/>
            <person name="Kronenberg Z."/>
            <person name="Feau N."/>
            <person name="Dhillon B."/>
            <person name="Hamelin R."/>
            <person name="Burleigh J."/>
            <person name="Smith J."/>
            <person name="Yandell M."/>
            <person name="Nelson C."/>
            <person name="Grigoriev I."/>
            <person name="Davis J."/>
        </authorList>
    </citation>
    <scope>NUCLEOTIDE SEQUENCE</scope>
    <source>
        <strain evidence="3">G11</strain>
    </source>
</reference>
<feature type="chain" id="PRO_5040197816" description="DUF7872 domain-containing protein" evidence="1">
    <location>
        <begin position="29"/>
        <end position="446"/>
    </location>
</feature>